<evidence type="ECO:0000313" key="9">
    <source>
        <dbReference type="EMBL" id="SEJ75369.1"/>
    </source>
</evidence>
<dbReference type="Pfam" id="PF13087">
    <property type="entry name" value="AAA_12"/>
    <property type="match status" value="1"/>
</dbReference>
<name>A0A1H7BCG7_9BACT</name>
<feature type="coiled-coil region" evidence="6">
    <location>
        <begin position="67"/>
        <end position="94"/>
    </location>
</feature>
<accession>A0A1H7BCG7</accession>
<protein>
    <recommendedName>
        <fullName evidence="11">AAA domain-containing protein</fullName>
    </recommendedName>
</protein>
<evidence type="ECO:0000256" key="4">
    <source>
        <dbReference type="ARBA" id="ARBA00022806"/>
    </source>
</evidence>
<comment type="similarity">
    <text evidence="1">Belongs to the DNA2/NAM7 helicase family.</text>
</comment>
<dbReference type="Gene3D" id="3.40.50.300">
    <property type="entry name" value="P-loop containing nucleotide triphosphate hydrolases"/>
    <property type="match status" value="3"/>
</dbReference>
<dbReference type="Proteomes" id="UP000199403">
    <property type="component" value="Unassembled WGS sequence"/>
</dbReference>
<evidence type="ECO:0000256" key="2">
    <source>
        <dbReference type="ARBA" id="ARBA00022741"/>
    </source>
</evidence>
<dbReference type="InterPro" id="IPR050534">
    <property type="entry name" value="Coronavir_polyprotein_1ab"/>
</dbReference>
<evidence type="ECO:0000256" key="6">
    <source>
        <dbReference type="SAM" id="Coils"/>
    </source>
</evidence>
<dbReference type="PANTHER" id="PTHR43788:SF8">
    <property type="entry name" value="DNA-BINDING PROTEIN SMUBP-2"/>
    <property type="match status" value="1"/>
</dbReference>
<dbReference type="PANTHER" id="PTHR43788">
    <property type="entry name" value="DNA2/NAM7 HELICASE FAMILY MEMBER"/>
    <property type="match status" value="1"/>
</dbReference>
<feature type="domain" description="DNA2/NAM7 helicase-like C-terminal" evidence="8">
    <location>
        <begin position="1010"/>
        <end position="1182"/>
    </location>
</feature>
<sequence length="1331" mass="154680">MLKDIFKVYLNRLVDLSSNNRSIFLPKIIQNQMIDLKDFHFLNNHPSFFYITELLGRKRNIPLIQVLDSRDKNINQLSVRLKRLQHQVRFAAEETGEKSLFVGWPFVEGKLLNGQLIRCPLLFFPVALVLEEKIWYLKKNVGELPFLNPSFLLAYSQALGKPFDKEWLELSMEEFSKDPMGFRTDLYHYLKNQIELNFNREIYQDKLEFFPDQNRDYFEQSLDTGILRLQPYAVLGQFSQKSSFLMDDYEQLMQQVGQRDLEALFAERFGNSEGGQHQSQENNLYTTFPMDASQEEVIKHVKSGNSCVVQGPPGTGKSQLICNLVADFASRGKKVLVVSQKRAALDVVNQRLASQGMANFTALIHDYRGDRKELYKKISHQISSIDNYLSLNRSLDAIQLERTFGLMCRNIEKYSEFFDEYKQALFDTKDCGVPVKELYLTSDFGKEGIDLTQFYRAFKVDDLDGFLANFEQYQYYYRKFQVSSSFWLHRVDFSAMGPEAFRGVSGTFQELSSVKLAAKKDLDSMLADTFEYSLIYQSFQQKDKIEALMHSINSPEIYEKFKTFMGFEAVALDKLWLENKVDMVRKLLSEEGVEWEIGDEEVEGILQKAVQASKQVESWYGRVAVRLDGKKYGPVLALLEKNGLKKDREDIRLLIHKLENRMNLNHQYTLLGQKTWIDLPEKPFTIHTFNQMATVLVKALNARFIMSELGVLASYFFKPQFSYAHFQSLLEGVTVINEWVEAHFDTWRTYLSEIQIKHLLSSADEEKLNDVRATLPKDVDELIRFDQLRNQMEMEEKKVVEKLMDEYPEEDFETLKSLFLSSLKVSWVGHLEAKYPVLKEINGPQVKTAIADFAYSVEEKLKTARFIVELRLREGVCQHLEYNRLNNLITYRELAHQVGKKRQIWSVKKLIAYYRDEIFRLIPCWLTSPETASALFPLDQDFDLVIFDEASQCYFERGLPMMLRGKQVVVAGDRHQLQPYDLYQTRIQSEEESAELEIDALLEMASRYFPTFHLRTHYRSATLPLIHFSNAHFYENNLYMLPDRKVLNSGQHGIQLVQVQGVWEHQTNREEAGEVVLLLHKLRAKFPLETFGIITFNYFQMLLIVGLLEEDEQLSTDAGIRVKNIENVQGDEFDRVVFSVGYARNPEGKFTANFGQLSRKGGVNRLNVAITRARKENILVTSLKLEDFRERHLQNPGIRMLRDYIDYAGAVQKGKIPEITFTTPGYNSSWSLKNHLIGTYGNHEVGENPYVRVMDLEVKEGDKAIAAILTDDQRFFSSTSAKEAFVYHPQLLTARNWNMVFLFSRQYWLDREDLLQTKLSQGKFSGEENSK</sequence>
<keyword evidence="3" id="KW-0378">Hydrolase</keyword>
<evidence type="ECO:0008006" key="11">
    <source>
        <dbReference type="Google" id="ProtNLM"/>
    </source>
</evidence>
<evidence type="ECO:0000259" key="8">
    <source>
        <dbReference type="Pfam" id="PF13087"/>
    </source>
</evidence>
<dbReference type="InterPro" id="IPR027417">
    <property type="entry name" value="P-loop_NTPase"/>
</dbReference>
<evidence type="ECO:0000256" key="3">
    <source>
        <dbReference type="ARBA" id="ARBA00022801"/>
    </source>
</evidence>
<feature type="domain" description="DNA2/NAM7 helicase helicase" evidence="7">
    <location>
        <begin position="290"/>
        <end position="356"/>
    </location>
</feature>
<dbReference type="InterPro" id="IPR025103">
    <property type="entry name" value="DUF4011"/>
</dbReference>
<keyword evidence="6" id="KW-0175">Coiled coil</keyword>
<dbReference type="GO" id="GO:0016787">
    <property type="term" value="F:hydrolase activity"/>
    <property type="evidence" value="ECO:0007669"/>
    <property type="project" value="UniProtKB-KW"/>
</dbReference>
<keyword evidence="4" id="KW-0347">Helicase</keyword>
<reference evidence="10" key="1">
    <citation type="submission" date="2016-10" db="EMBL/GenBank/DDBJ databases">
        <authorList>
            <person name="Varghese N."/>
            <person name="Submissions S."/>
        </authorList>
    </citation>
    <scope>NUCLEOTIDE SEQUENCE [LARGE SCALE GENOMIC DNA]</scope>
    <source>
        <strain evidence="10">IBRC-M 10761</strain>
    </source>
</reference>
<evidence type="ECO:0000313" key="10">
    <source>
        <dbReference type="Proteomes" id="UP000199403"/>
    </source>
</evidence>
<dbReference type="InterPro" id="IPR047187">
    <property type="entry name" value="SF1_C_Upf1"/>
</dbReference>
<evidence type="ECO:0000256" key="1">
    <source>
        <dbReference type="ARBA" id="ARBA00007913"/>
    </source>
</evidence>
<dbReference type="Pfam" id="PF13086">
    <property type="entry name" value="AAA_11"/>
    <property type="match status" value="1"/>
</dbReference>
<dbReference type="GO" id="GO:0005524">
    <property type="term" value="F:ATP binding"/>
    <property type="evidence" value="ECO:0007669"/>
    <property type="project" value="UniProtKB-KW"/>
</dbReference>
<evidence type="ECO:0000256" key="5">
    <source>
        <dbReference type="ARBA" id="ARBA00022840"/>
    </source>
</evidence>
<dbReference type="OrthoDB" id="9757917at2"/>
<evidence type="ECO:0000259" key="7">
    <source>
        <dbReference type="Pfam" id="PF13086"/>
    </source>
</evidence>
<proteinExistence type="inferred from homology"/>
<dbReference type="InterPro" id="IPR041679">
    <property type="entry name" value="DNA2/NAM7-like_C"/>
</dbReference>
<dbReference type="SUPFAM" id="SSF52540">
    <property type="entry name" value="P-loop containing nucleoside triphosphate hydrolases"/>
    <property type="match status" value="2"/>
</dbReference>
<dbReference type="RefSeq" id="WP_092178552.1">
    <property type="nucleotide sequence ID" value="NZ_FNZH01000011.1"/>
</dbReference>
<dbReference type="EMBL" id="FNZH01000011">
    <property type="protein sequence ID" value="SEJ75369.1"/>
    <property type="molecule type" value="Genomic_DNA"/>
</dbReference>
<organism evidence="9 10">
    <name type="scientific">Cyclobacterium xiamenense</name>
    <dbReference type="NCBI Taxonomy" id="1297121"/>
    <lineage>
        <taxon>Bacteria</taxon>
        <taxon>Pseudomonadati</taxon>
        <taxon>Bacteroidota</taxon>
        <taxon>Cytophagia</taxon>
        <taxon>Cytophagales</taxon>
        <taxon>Cyclobacteriaceae</taxon>
        <taxon>Cyclobacterium</taxon>
    </lineage>
</organism>
<keyword evidence="10" id="KW-1185">Reference proteome</keyword>
<dbReference type="GO" id="GO:0043139">
    <property type="term" value="F:5'-3' DNA helicase activity"/>
    <property type="evidence" value="ECO:0007669"/>
    <property type="project" value="TreeGrafter"/>
</dbReference>
<dbReference type="STRING" id="1416801.SAMN05192553_11157"/>
<gene>
    <name evidence="9" type="ORF">SAMN05192553_11157</name>
</gene>
<dbReference type="InterPro" id="IPR041677">
    <property type="entry name" value="DNA2/NAM7_AAA_11"/>
</dbReference>
<dbReference type="CDD" id="cd18808">
    <property type="entry name" value="SF1_C_Upf1"/>
    <property type="match status" value="1"/>
</dbReference>
<dbReference type="Pfam" id="PF13195">
    <property type="entry name" value="DUF4011"/>
    <property type="match status" value="1"/>
</dbReference>
<keyword evidence="2" id="KW-0547">Nucleotide-binding</keyword>
<keyword evidence="5" id="KW-0067">ATP-binding</keyword>